<dbReference type="EMBL" id="CAFBPZ010000027">
    <property type="protein sequence ID" value="CAB5037179.1"/>
    <property type="molecule type" value="Genomic_DNA"/>
</dbReference>
<dbReference type="AlphaFoldDB" id="A0A6J7S7V2"/>
<name>A0A6J7S7V2_9ZZZZ</name>
<proteinExistence type="predicted"/>
<gene>
    <name evidence="1" type="ORF">UFOPK4237_00593</name>
</gene>
<reference evidence="1" key="1">
    <citation type="submission" date="2020-05" db="EMBL/GenBank/DDBJ databases">
        <authorList>
            <person name="Chiriac C."/>
            <person name="Salcher M."/>
            <person name="Ghai R."/>
            <person name="Kavagutti S V."/>
        </authorList>
    </citation>
    <scope>NUCLEOTIDE SEQUENCE</scope>
</reference>
<sequence length="48" mass="5737">MLDQLRRLIFQAFWEMLFEGVGSFDDVIVDAYKHHVIDVHLLSLSKFR</sequence>
<evidence type="ECO:0000313" key="1">
    <source>
        <dbReference type="EMBL" id="CAB5037179.1"/>
    </source>
</evidence>
<accession>A0A6J7S7V2</accession>
<organism evidence="1">
    <name type="scientific">freshwater metagenome</name>
    <dbReference type="NCBI Taxonomy" id="449393"/>
    <lineage>
        <taxon>unclassified sequences</taxon>
        <taxon>metagenomes</taxon>
        <taxon>ecological metagenomes</taxon>
    </lineage>
</organism>
<protein>
    <submittedName>
        <fullName evidence="1">Unannotated protein</fullName>
    </submittedName>
</protein>